<dbReference type="RefSeq" id="YP_009253509.1">
    <property type="nucleotide sequence ID" value="NC_030190.1"/>
</dbReference>
<dbReference type="CTD" id="4509"/>
<dbReference type="EMBL" id="KU525108">
    <property type="protein sequence ID" value="ANC62884.1"/>
    <property type="molecule type" value="Genomic_DNA"/>
</dbReference>
<evidence type="ECO:0000313" key="2">
    <source>
        <dbReference type="EMBL" id="ANC62884.1"/>
    </source>
</evidence>
<keyword evidence="2" id="KW-0496">Mitochondrion</keyword>
<gene>
    <name evidence="2" type="primary">ATP8</name>
</gene>
<dbReference type="AlphaFoldDB" id="A0A336U878"/>
<keyword evidence="1" id="KW-1133">Transmembrane helix</keyword>
<dbReference type="GeneID" id="27909939"/>
<evidence type="ECO:0000256" key="1">
    <source>
        <dbReference type="SAM" id="Phobius"/>
    </source>
</evidence>
<sequence length="75" mass="9109">MLFYLVKEKVFSSTFCSKIMIKLPQLSPANGLYMFMLLFITFWMILFLIEFKFPMVMYYNSFPIYKEKKSLNCFL</sequence>
<feature type="transmembrane region" description="Helical" evidence="1">
    <location>
        <begin position="32"/>
        <end position="49"/>
    </location>
</feature>
<reference evidence="2" key="1">
    <citation type="journal article" date="2016" name="Mitochondrial DNA Part B Resour">
        <title>The complete mitochondrial genome of Achatinella mustelina (Gastropoda: Pulmonata: Stylommatophora).</title>
        <authorList>
            <person name="Price M.R."/>
            <person name="Forsman Z.H."/>
            <person name="Knapp I."/>
            <person name="Hadfield M.G."/>
            <person name="Toonen R.J."/>
        </authorList>
    </citation>
    <scope>NUCLEOTIDE SEQUENCE</scope>
</reference>
<geneLocation type="mitochondrion" evidence="2"/>
<keyword evidence="1" id="KW-0472">Membrane</keyword>
<protein>
    <submittedName>
        <fullName evidence="2">ATP synthase F0 subunit 8</fullName>
    </submittedName>
</protein>
<organism evidence="2">
    <name type="scientific">Achatinella mustelina</name>
    <dbReference type="NCBI Taxonomy" id="115943"/>
    <lineage>
        <taxon>Eukaryota</taxon>
        <taxon>Metazoa</taxon>
        <taxon>Spiralia</taxon>
        <taxon>Lophotrochozoa</taxon>
        <taxon>Mollusca</taxon>
        <taxon>Gastropoda</taxon>
        <taxon>Heterobranchia</taxon>
        <taxon>Euthyneura</taxon>
        <taxon>Panpulmonata</taxon>
        <taxon>Eupulmonata</taxon>
        <taxon>Stylommatophora</taxon>
        <taxon>Orthurethra</taxon>
        <taxon>Achatinellidae</taxon>
        <taxon>Achatinella</taxon>
    </lineage>
</organism>
<name>A0A336U878_9EUPU</name>
<accession>A0A336U878</accession>
<proteinExistence type="predicted"/>
<keyword evidence="1" id="KW-0812">Transmembrane</keyword>